<organism evidence="3">
    <name type="scientific">Eucalyptus grandis</name>
    <name type="common">Flooded gum</name>
    <dbReference type="NCBI Taxonomy" id="71139"/>
    <lineage>
        <taxon>Eukaryota</taxon>
        <taxon>Viridiplantae</taxon>
        <taxon>Streptophyta</taxon>
        <taxon>Embryophyta</taxon>
        <taxon>Tracheophyta</taxon>
        <taxon>Spermatophyta</taxon>
        <taxon>Magnoliopsida</taxon>
        <taxon>eudicotyledons</taxon>
        <taxon>Gunneridae</taxon>
        <taxon>Pentapetalae</taxon>
        <taxon>rosids</taxon>
        <taxon>malvids</taxon>
        <taxon>Myrtales</taxon>
        <taxon>Myrtaceae</taxon>
        <taxon>Myrtoideae</taxon>
        <taxon>Eucalypteae</taxon>
        <taxon>Eucalyptus</taxon>
    </lineage>
</organism>
<accession>A0A059CVP1</accession>
<feature type="compositionally biased region" description="Basic and acidic residues" evidence="2">
    <location>
        <begin position="868"/>
        <end position="881"/>
    </location>
</feature>
<dbReference type="GO" id="GO:0008104">
    <property type="term" value="P:intracellular protein localization"/>
    <property type="evidence" value="ECO:0000318"/>
    <property type="project" value="GO_Central"/>
</dbReference>
<feature type="compositionally biased region" description="Low complexity" evidence="2">
    <location>
        <begin position="980"/>
        <end position="991"/>
    </location>
</feature>
<sequence>MPEYIRTFPRYAFQSPKPRPEHASGAACVVPRLIAIPARSLRSAIAPGGSSESRPRVLRSRADEKKMLHKSFKPAKCKTALKLAASRLKLLRNKKEVQVKQMRRDLAQLLESGQDQTARIRVEHVVREEKMMAAYELVELFCELIAARLPIIESQKNCPIDLKEAVSSVVFASPRCSDVPELMDIRKHFTAKYGKDFITAAVELRPDCGVNRSLVEKLSAKAPDGPTKVKILTSIAEEHNIKWDPNSFGDKDSHNHGDLLNGPSTFEKASNLQTQFSNFQVPDIDRERTNVHVAPQKVAKEDASVNLHQNSSRSSFDHQNIPPGHANVPITSHPEPKTPGYAMEGNAEAGHMYRREGNVDYMGGQNWNMEFKDATSAAQAAAESAERASMAARAAAQLSSRGRISTQYSTEPQRSSAHGPMDERAGRSAGSSFQDEAYAKVAGNKASDGRNAQPHTAYKQNYAKEEHVGEVGERFYKDGHTSNDRPSQYVSKKSNMDPMDNNAFAESSSYGINNIQFERYVSSQSEGLSSDRLPVNDTFEARIPSIHRSQADVRDTDRLAGVNERFYREGNRRSSESSRSNSRKSSADFSGVDSLVNEHEIAGRNTQNSSSGAERGNVLDKSSGMRHSFRPETSGTLDELSERRYSGEVESTNDLQDDFISAKYSTRASYHSHLSHSSTYVDEQDVMSNQKEEEEEDVAENPFADFDEENFQKDNKSAIESTAVAFDDYGSDGDDYGFDLDKGAEPSVKTSQPSWESPSYPSASISSPSPKRTTVDTFTKITPQSSFSTSQHGPIFSGDLADSTVHSQADELAPVTFDESDGPSSESEVEQSDYKEERVNSSFGSQKKFGIGDLPSSSGKYSLNSKNKGLDTSDDPVDKKHQSQPFNAYEDALVHEVEESASVFSERGTIDDSKSSHEDSYDSDLGLTFGRLTGGLKNKGNRHPANLRSSAGDASLSKQTAEYTAKETSSSFRLNLSDDSVVQQEPESVEVGSRGPAFTSFGSGSDQIPEKTVSQDNSRSRRERQVQKVEQVVDDTFTRRASTRPVIPSLGPYGSYASERTSQGQISDSHPESYPQQESEVNETERSSSRGSSASFELREEQRGSRTRRERYIEKMQPEVDDNLTRRASTRPVIPSLVSDGIYAPEGTMKEQIYNSGSEPYTQEESEVNKRSGSTGSSTNSRERIGAGLSRRTKAGAPSAHRNTNLKSTFASDESKERSADSRSSLRSSYPTETSTRPHSAADEAYSLRSSEQSRYSKEAKGEPISETKRSSHEETSKSTAMEQPPSSISKKTSSSKSGMSEDSPKSTAREQPSLPIRKKVSSAKSGMSESSKAATPSLESASREDSFNRASHVHPKLPDYDTFAATMQSLRANRK</sequence>
<feature type="compositionally biased region" description="Low complexity" evidence="2">
    <location>
        <begin position="1287"/>
        <end position="1302"/>
    </location>
</feature>
<feature type="compositionally biased region" description="Polar residues" evidence="2">
    <location>
        <begin position="484"/>
        <end position="493"/>
    </location>
</feature>
<dbReference type="FunCoup" id="A0A059CVP1">
    <property type="interactions" value="1581"/>
</dbReference>
<dbReference type="GO" id="GO:0015031">
    <property type="term" value="P:protein transport"/>
    <property type="evidence" value="ECO:0007669"/>
    <property type="project" value="InterPro"/>
</dbReference>
<gene>
    <name evidence="3" type="ORF">EUGRSUZ_C03673</name>
</gene>
<feature type="compositionally biased region" description="Low complexity" evidence="2">
    <location>
        <begin position="1171"/>
        <end position="1180"/>
    </location>
</feature>
<dbReference type="Gramene" id="KCW82256">
    <property type="protein sequence ID" value="KCW82256"/>
    <property type="gene ID" value="EUGRSUZ_C03673"/>
</dbReference>
<dbReference type="eggNOG" id="KOG2027">
    <property type="taxonomic scope" value="Eukaryota"/>
</dbReference>
<feature type="compositionally biased region" description="Polar residues" evidence="2">
    <location>
        <begin position="1153"/>
        <end position="1163"/>
    </location>
</feature>
<feature type="compositionally biased region" description="Basic and acidic residues" evidence="2">
    <location>
        <begin position="1255"/>
        <end position="1277"/>
    </location>
</feature>
<dbReference type="EMBL" id="KK198755">
    <property type="protein sequence ID" value="KCW82256.1"/>
    <property type="molecule type" value="Genomic_DNA"/>
</dbReference>
<name>A0A059CVP1_EUCGR</name>
<dbReference type="FunFam" id="1.20.1260.60:FF:000003">
    <property type="entry name" value="IST1-like protein isoform A"/>
    <property type="match status" value="1"/>
</dbReference>
<feature type="compositionally biased region" description="Basic and acidic residues" evidence="2">
    <location>
        <begin position="1018"/>
        <end position="1027"/>
    </location>
</feature>
<feature type="compositionally biased region" description="Acidic residues" evidence="2">
    <location>
        <begin position="692"/>
        <end position="707"/>
    </location>
</feature>
<feature type="compositionally biased region" description="Low complexity" evidence="2">
    <location>
        <begin position="1323"/>
        <end position="1335"/>
    </location>
</feature>
<feature type="compositionally biased region" description="Polar residues" evidence="2">
    <location>
        <begin position="1201"/>
        <end position="1212"/>
    </location>
</feature>
<feature type="compositionally biased region" description="Basic and acidic residues" evidence="2">
    <location>
        <begin position="462"/>
        <end position="483"/>
    </location>
</feature>
<feature type="region of interest" description="Disordered" evidence="2">
    <location>
        <begin position="564"/>
        <end position="649"/>
    </location>
</feature>
<evidence type="ECO:0000313" key="3">
    <source>
        <dbReference type="EMBL" id="KCW82256.1"/>
    </source>
</evidence>
<dbReference type="Pfam" id="PF03398">
    <property type="entry name" value="Ist1"/>
    <property type="match status" value="1"/>
</dbReference>
<reference evidence="3" key="1">
    <citation type="submission" date="2013-07" db="EMBL/GenBank/DDBJ databases">
        <title>The genome of Eucalyptus grandis.</title>
        <authorList>
            <person name="Schmutz J."/>
            <person name="Hayes R."/>
            <person name="Myburg A."/>
            <person name="Tuskan G."/>
            <person name="Grattapaglia D."/>
            <person name="Rokhsar D.S."/>
        </authorList>
    </citation>
    <scope>NUCLEOTIDE SEQUENCE</scope>
    <source>
        <tissue evidence="3">Leaf extractions</tissue>
    </source>
</reference>
<feature type="region of interest" description="Disordered" evidence="2">
    <location>
        <begin position="727"/>
        <end position="1358"/>
    </location>
</feature>
<feature type="compositionally biased region" description="Polar residues" evidence="2">
    <location>
        <begin position="956"/>
        <end position="978"/>
    </location>
</feature>
<feature type="compositionally biased region" description="Low complexity" evidence="2">
    <location>
        <begin position="753"/>
        <end position="770"/>
    </location>
</feature>
<evidence type="ECO:0000256" key="2">
    <source>
        <dbReference type="SAM" id="MobiDB-lite"/>
    </source>
</evidence>
<evidence type="ECO:0008006" key="4">
    <source>
        <dbReference type="Google" id="ProtNLM"/>
    </source>
</evidence>
<feature type="compositionally biased region" description="Polar residues" evidence="2">
    <location>
        <begin position="1000"/>
        <end position="1017"/>
    </location>
</feature>
<feature type="compositionally biased region" description="Basic and acidic residues" evidence="2">
    <location>
        <begin position="908"/>
        <end position="920"/>
    </location>
</feature>
<feature type="region of interest" description="Disordered" evidence="2">
    <location>
        <begin position="304"/>
        <end position="333"/>
    </location>
</feature>
<proteinExistence type="inferred from homology"/>
<feature type="compositionally biased region" description="Polar residues" evidence="2">
    <location>
        <begin position="855"/>
        <end position="867"/>
    </location>
</feature>
<feature type="compositionally biased region" description="Polar residues" evidence="2">
    <location>
        <begin position="771"/>
        <end position="792"/>
    </location>
</feature>
<feature type="compositionally biased region" description="Acidic residues" evidence="2">
    <location>
        <begin position="729"/>
        <end position="738"/>
    </location>
</feature>
<feature type="region of interest" description="Disordered" evidence="2">
    <location>
        <begin position="392"/>
        <end position="502"/>
    </location>
</feature>
<dbReference type="InterPro" id="IPR042277">
    <property type="entry name" value="IST1-like"/>
</dbReference>
<dbReference type="STRING" id="71139.A0A059CVP1"/>
<dbReference type="PANTHER" id="PTHR12161">
    <property type="entry name" value="IST1 FAMILY MEMBER"/>
    <property type="match status" value="1"/>
</dbReference>
<feature type="region of interest" description="Disordered" evidence="2">
    <location>
        <begin position="672"/>
        <end position="707"/>
    </location>
</feature>
<dbReference type="InParanoid" id="A0A059CVP1"/>
<protein>
    <recommendedName>
        <fullName evidence="4">IST1-like protein</fullName>
    </recommendedName>
</protein>
<feature type="compositionally biased region" description="Low complexity" evidence="2">
    <location>
        <begin position="925"/>
        <end position="936"/>
    </location>
</feature>
<dbReference type="InterPro" id="IPR005061">
    <property type="entry name" value="Ist1"/>
</dbReference>
<evidence type="ECO:0000256" key="1">
    <source>
        <dbReference type="ARBA" id="ARBA00005536"/>
    </source>
</evidence>
<comment type="similarity">
    <text evidence="1">Belongs to the IST1 family.</text>
</comment>
<dbReference type="Gene3D" id="1.20.1260.60">
    <property type="entry name" value="Vacuolar protein sorting-associated protein Ist1"/>
    <property type="match status" value="1"/>
</dbReference>
<feature type="compositionally biased region" description="Basic and acidic residues" evidence="2">
    <location>
        <begin position="565"/>
        <end position="576"/>
    </location>
</feature>
<dbReference type="PANTHER" id="PTHR12161:SF13">
    <property type="entry name" value="REGULATOR OF VPS4 ACTIVITY IN THE MVB PATHWAY PROTEIN"/>
    <property type="match status" value="1"/>
</dbReference>
<feature type="compositionally biased region" description="Polar residues" evidence="2">
    <location>
        <begin position="306"/>
        <end position="318"/>
    </location>
</feature>
<feature type="compositionally biased region" description="Polar residues" evidence="2">
    <location>
        <begin position="1058"/>
        <end position="1079"/>
    </location>
</feature>
<feature type="compositionally biased region" description="Polar residues" evidence="2">
    <location>
        <begin position="402"/>
        <end position="416"/>
    </location>
</feature>